<protein>
    <recommendedName>
        <fullName evidence="3">Luciferase-like monooxygenase</fullName>
    </recommendedName>
</protein>
<accession>A0ABV5Y8X5</accession>
<evidence type="ECO:0008006" key="3">
    <source>
        <dbReference type="Google" id="ProtNLM"/>
    </source>
</evidence>
<dbReference type="EMBL" id="JBHLZP010000018">
    <property type="protein sequence ID" value="MFB9831477.1"/>
    <property type="molecule type" value="Genomic_DNA"/>
</dbReference>
<proteinExistence type="predicted"/>
<evidence type="ECO:0000313" key="2">
    <source>
        <dbReference type="Proteomes" id="UP001589627"/>
    </source>
</evidence>
<reference evidence="1 2" key="1">
    <citation type="submission" date="2024-09" db="EMBL/GenBank/DDBJ databases">
        <authorList>
            <person name="Sun Q."/>
            <person name="Mori K."/>
        </authorList>
    </citation>
    <scope>NUCLEOTIDE SEQUENCE [LARGE SCALE GENOMIC DNA]</scope>
    <source>
        <strain evidence="1 2">TBRC 0563</strain>
    </source>
</reference>
<name>A0ABV5Y8X5_9ACTN</name>
<keyword evidence="2" id="KW-1185">Reference proteome</keyword>
<comment type="caution">
    <text evidence="1">The sequence shown here is derived from an EMBL/GenBank/DDBJ whole genome shotgun (WGS) entry which is preliminary data.</text>
</comment>
<dbReference type="RefSeq" id="WP_378195648.1">
    <property type="nucleotide sequence ID" value="NZ_JBHLZP010000018.1"/>
</dbReference>
<sequence>MALAYFVLGDADRGRANLRDYYLAIGPDHADQIARSAGTHTVALKETIESFAAIGADELILLPGLDDVNEVDRLAEAVL</sequence>
<gene>
    <name evidence="1" type="ORF">ACFFNX_04660</name>
</gene>
<evidence type="ECO:0000313" key="1">
    <source>
        <dbReference type="EMBL" id="MFB9831477.1"/>
    </source>
</evidence>
<organism evidence="1 2">
    <name type="scientific">Actinoallomurus acaciae</name>
    <dbReference type="NCBI Taxonomy" id="502577"/>
    <lineage>
        <taxon>Bacteria</taxon>
        <taxon>Bacillati</taxon>
        <taxon>Actinomycetota</taxon>
        <taxon>Actinomycetes</taxon>
        <taxon>Streptosporangiales</taxon>
        <taxon>Thermomonosporaceae</taxon>
        <taxon>Actinoallomurus</taxon>
    </lineage>
</organism>
<dbReference type="Proteomes" id="UP001589627">
    <property type="component" value="Unassembled WGS sequence"/>
</dbReference>